<organism evidence="1 2">
    <name type="scientific">Chitinophaga caeni</name>
    <dbReference type="NCBI Taxonomy" id="2029983"/>
    <lineage>
        <taxon>Bacteria</taxon>
        <taxon>Pseudomonadati</taxon>
        <taxon>Bacteroidota</taxon>
        <taxon>Chitinophagia</taxon>
        <taxon>Chitinophagales</taxon>
        <taxon>Chitinophagaceae</taxon>
        <taxon>Chitinophaga</taxon>
    </lineage>
</organism>
<dbReference type="AlphaFoldDB" id="A0A291QYN7"/>
<accession>A0A291QYN7</accession>
<sequence length="114" mass="13161">MITEKNNHPTHMIHPDEQSVIMAWHIFRTAHLFGTQQPELWELPEQPFTEMTLAQLVQEIKSLEHGINNALKTLPLLKQRDLPSDTLKAYILVLQKIYGEAFRALLQKKPPALS</sequence>
<keyword evidence="2" id="KW-1185">Reference proteome</keyword>
<dbReference type="EMBL" id="CP023777">
    <property type="protein sequence ID" value="ATL49058.1"/>
    <property type="molecule type" value="Genomic_DNA"/>
</dbReference>
<name>A0A291QYN7_9BACT</name>
<gene>
    <name evidence="1" type="ORF">COR50_18820</name>
</gene>
<dbReference type="Proteomes" id="UP000220133">
    <property type="component" value="Chromosome"/>
</dbReference>
<evidence type="ECO:0000313" key="2">
    <source>
        <dbReference type="Proteomes" id="UP000220133"/>
    </source>
</evidence>
<proteinExistence type="predicted"/>
<dbReference type="KEGG" id="cbae:COR50_18820"/>
<dbReference type="RefSeq" id="WP_098195426.1">
    <property type="nucleotide sequence ID" value="NZ_CP023777.1"/>
</dbReference>
<evidence type="ECO:0000313" key="1">
    <source>
        <dbReference type="EMBL" id="ATL49058.1"/>
    </source>
</evidence>
<reference evidence="1 2" key="1">
    <citation type="submission" date="2017-10" db="EMBL/GenBank/DDBJ databases">
        <title>Paenichitinophaga pekingensis gen. nov., sp. nov., isolated from activated sludge.</title>
        <authorList>
            <person name="Jin D."/>
            <person name="Kong X."/>
            <person name="Deng Y."/>
            <person name="Bai Z."/>
        </authorList>
    </citation>
    <scope>NUCLEOTIDE SEQUENCE [LARGE SCALE GENOMIC DNA]</scope>
    <source>
        <strain evidence="1 2">13</strain>
    </source>
</reference>
<dbReference type="OrthoDB" id="9929197at2"/>
<protein>
    <submittedName>
        <fullName evidence="1">Uncharacterized protein</fullName>
    </submittedName>
</protein>